<comment type="caution">
    <text evidence="2">The sequence shown here is derived from an EMBL/GenBank/DDBJ whole genome shotgun (WGS) entry which is preliminary data.</text>
</comment>
<dbReference type="EMBL" id="JAFEMO010000002">
    <property type="protein sequence ID" value="KAH7575387.1"/>
    <property type="molecule type" value="Genomic_DNA"/>
</dbReference>
<evidence type="ECO:0000313" key="3">
    <source>
        <dbReference type="Proteomes" id="UP000827721"/>
    </source>
</evidence>
<accession>A0ABQ8IFF2</accession>
<reference evidence="2 3" key="1">
    <citation type="submission" date="2021-02" db="EMBL/GenBank/DDBJ databases">
        <title>Plant Genome Project.</title>
        <authorList>
            <person name="Zhang R.-G."/>
        </authorList>
    </citation>
    <scope>NUCLEOTIDE SEQUENCE [LARGE SCALE GENOMIC DNA]</scope>
    <source>
        <tissue evidence="2">Leaves</tissue>
    </source>
</reference>
<evidence type="ECO:0000256" key="1">
    <source>
        <dbReference type="SAM" id="Phobius"/>
    </source>
</evidence>
<keyword evidence="1" id="KW-1133">Transmembrane helix</keyword>
<organism evidence="2 3">
    <name type="scientific">Xanthoceras sorbifolium</name>
    <dbReference type="NCBI Taxonomy" id="99658"/>
    <lineage>
        <taxon>Eukaryota</taxon>
        <taxon>Viridiplantae</taxon>
        <taxon>Streptophyta</taxon>
        <taxon>Embryophyta</taxon>
        <taxon>Tracheophyta</taxon>
        <taxon>Spermatophyta</taxon>
        <taxon>Magnoliopsida</taxon>
        <taxon>eudicotyledons</taxon>
        <taxon>Gunneridae</taxon>
        <taxon>Pentapetalae</taxon>
        <taxon>rosids</taxon>
        <taxon>malvids</taxon>
        <taxon>Sapindales</taxon>
        <taxon>Sapindaceae</taxon>
        <taxon>Xanthoceroideae</taxon>
        <taxon>Xanthoceras</taxon>
    </lineage>
</organism>
<keyword evidence="1" id="KW-0472">Membrane</keyword>
<protein>
    <submittedName>
        <fullName evidence="2">Uncharacterized protein</fullName>
    </submittedName>
</protein>
<sequence length="124" mass="13305">MGHSNVWNSHPKSYGPGSRACFVKVLTNSFGKIKERKNLIGSGTLITYWVLTVCVGTLMELSGSTGSCAADSASAAMPRRLVSLSTVKELKDCLAQRRGDSVLSSMILMVLYAAMIIQVAVSIY</sequence>
<feature type="transmembrane region" description="Helical" evidence="1">
    <location>
        <begin position="102"/>
        <end position="123"/>
    </location>
</feature>
<dbReference type="Gene3D" id="4.10.830.10">
    <property type="entry name" value="30s Ribosomal Protein S14, Chain N"/>
    <property type="match status" value="1"/>
</dbReference>
<dbReference type="InterPro" id="IPR043140">
    <property type="entry name" value="Ribosomal_uS14_sf"/>
</dbReference>
<keyword evidence="1" id="KW-0812">Transmembrane</keyword>
<evidence type="ECO:0000313" key="2">
    <source>
        <dbReference type="EMBL" id="KAH7575387.1"/>
    </source>
</evidence>
<dbReference type="Proteomes" id="UP000827721">
    <property type="component" value="Unassembled WGS sequence"/>
</dbReference>
<gene>
    <name evidence="2" type="ORF">JRO89_XS02G0095700</name>
</gene>
<proteinExistence type="predicted"/>
<keyword evidence="3" id="KW-1185">Reference proteome</keyword>
<name>A0ABQ8IFF2_9ROSI</name>
<feature type="transmembrane region" description="Helical" evidence="1">
    <location>
        <begin position="39"/>
        <end position="59"/>
    </location>
</feature>